<organism evidence="2 3">
    <name type="scientific">Friedmanniomyces endolithicus</name>
    <dbReference type="NCBI Taxonomy" id="329885"/>
    <lineage>
        <taxon>Eukaryota</taxon>
        <taxon>Fungi</taxon>
        <taxon>Dikarya</taxon>
        <taxon>Ascomycota</taxon>
        <taxon>Pezizomycotina</taxon>
        <taxon>Dothideomycetes</taxon>
        <taxon>Dothideomycetidae</taxon>
        <taxon>Mycosphaerellales</taxon>
        <taxon>Teratosphaeriaceae</taxon>
        <taxon>Friedmanniomyces</taxon>
    </lineage>
</organism>
<gene>
    <name evidence="2" type="ORF">LTR91_018197</name>
</gene>
<feature type="compositionally biased region" description="Basic residues" evidence="1">
    <location>
        <begin position="311"/>
        <end position="325"/>
    </location>
</feature>
<feature type="region of interest" description="Disordered" evidence="1">
    <location>
        <begin position="150"/>
        <end position="325"/>
    </location>
</feature>
<feature type="compositionally biased region" description="Basic and acidic residues" evidence="1">
    <location>
        <begin position="221"/>
        <end position="244"/>
    </location>
</feature>
<accession>A0AAN6HD22</accession>
<dbReference type="EMBL" id="JAUJLE010000250">
    <property type="protein sequence ID" value="KAK0965030.1"/>
    <property type="molecule type" value="Genomic_DNA"/>
</dbReference>
<protein>
    <submittedName>
        <fullName evidence="2">Uncharacterized protein</fullName>
    </submittedName>
</protein>
<keyword evidence="3" id="KW-1185">Reference proteome</keyword>
<reference evidence="2" key="1">
    <citation type="submission" date="2023-06" db="EMBL/GenBank/DDBJ databases">
        <title>Black Yeasts Isolated from many extreme environments.</title>
        <authorList>
            <person name="Coleine C."/>
            <person name="Stajich J.E."/>
            <person name="Selbmann L."/>
        </authorList>
    </citation>
    <scope>NUCLEOTIDE SEQUENCE</scope>
    <source>
        <strain evidence="2">CCFEE 5200</strain>
    </source>
</reference>
<evidence type="ECO:0000256" key="1">
    <source>
        <dbReference type="SAM" id="MobiDB-lite"/>
    </source>
</evidence>
<evidence type="ECO:0000313" key="3">
    <source>
        <dbReference type="Proteomes" id="UP001175353"/>
    </source>
</evidence>
<dbReference type="Proteomes" id="UP001175353">
    <property type="component" value="Unassembled WGS sequence"/>
</dbReference>
<proteinExistence type="predicted"/>
<feature type="compositionally biased region" description="Basic and acidic residues" evidence="1">
    <location>
        <begin position="203"/>
        <end position="212"/>
    </location>
</feature>
<comment type="caution">
    <text evidence="2">The sequence shown here is derived from an EMBL/GenBank/DDBJ whole genome shotgun (WGS) entry which is preliminary data.</text>
</comment>
<dbReference type="AlphaFoldDB" id="A0AAN6HD22"/>
<name>A0AAN6HD22_9PEZI</name>
<evidence type="ECO:0000313" key="2">
    <source>
        <dbReference type="EMBL" id="KAK0965030.1"/>
    </source>
</evidence>
<sequence>MALRRSILIYCARHQLFALPLTLARTITIPWLKDMEKDMRERGIWEQPQEDSMRARGHEDRPESGLLLRIGSVLWECIRTSGSSSDGSRTRKKDVLLRRLYDSVLRSVAEADEEIARLERLLGGTHPVGGIAPPIGRGCDAGVSDCLPRGPGNAMRPKQKIAVRSAEGSWAPPAREPVHSYNNEARIPPPTSGPPSVAQQKSRTNESTKGDRGLPTPNRTGGKDRSRRIFQEVPKREIPGKHDGVPYGAGLYQEHGYGSTPETNPAYAWKPPENGDEDDDDTASHVSRVTRAPTMLSQESAPIPVNVGGSARKRSGKKKGSRSQR</sequence>